<dbReference type="AlphaFoldDB" id="A0A101M884"/>
<name>A0A101M884_PENFR</name>
<organism evidence="2 3">
    <name type="scientific">Penicillium freii</name>
    <dbReference type="NCBI Taxonomy" id="48697"/>
    <lineage>
        <taxon>Eukaryota</taxon>
        <taxon>Fungi</taxon>
        <taxon>Dikarya</taxon>
        <taxon>Ascomycota</taxon>
        <taxon>Pezizomycotina</taxon>
        <taxon>Eurotiomycetes</taxon>
        <taxon>Eurotiomycetidae</taxon>
        <taxon>Eurotiales</taxon>
        <taxon>Aspergillaceae</taxon>
        <taxon>Penicillium</taxon>
    </lineage>
</organism>
<evidence type="ECO:0000313" key="3">
    <source>
        <dbReference type="Proteomes" id="UP000055045"/>
    </source>
</evidence>
<evidence type="ECO:0000313" key="2">
    <source>
        <dbReference type="EMBL" id="KUM55727.1"/>
    </source>
</evidence>
<feature type="region of interest" description="Disordered" evidence="1">
    <location>
        <begin position="1"/>
        <end position="34"/>
    </location>
</feature>
<sequence>MSTYNPREFPSPASSGPPSPRKRRRLLRESEDNEGEMRLEEFLYRTDPFRSNTFHGHDNSEMKTEFLTAEENPIRHLRPEIDAILSQHRIPTESFHHTLKARVTGSYFFLLRVTVSGDGSTFIRLGPIKDSLVKLLHKNSLTNVHVEVLNGDHFSPPHLYPIASTSAVVSAFHTLKHSIVETMSSAVGENWQMICPFNVGGPDIRSARPGIVIFVQPLLMANWYEIRARIIGQLSLKVSALLVDVEFLPGTLNLLKHDPSISFRDRFDDRDWVAMGDSIGISGDQNAGTLGGFVELRYDDRAHFGFLTNYHVVRPTAHTPFRDEVDRTGISANFPPDDQNATIIESIAQMDRDRTLADIQHHRESLASQKARIEETIELRLLAGEEPRESSRQRLQDLDVADASLIQTQNVVKSMPYVLGKVRFASGLLVHGKRFLDWAFVELTTEAQQRYFRPNIVPDIPRKQRPTSTNLLSGGSATFLPRPNSSITQFGELQTDEYYFKKGRTTEVTGGICNGAKSVCQWKGRRYEIDGAEISMATHITEEYVITGVDGDFLEDGDSGSFVISADRDVAGILFADVIHEGNRIGVALNMPDVVESMKLRLNHSVSLHLP</sequence>
<reference evidence="2 3" key="1">
    <citation type="submission" date="2015-10" db="EMBL/GenBank/DDBJ databases">
        <title>Genome sequencing of Penicillium freii.</title>
        <authorList>
            <person name="Nguyen H.D."/>
            <person name="Visagie C.M."/>
            <person name="Seifert K.A."/>
        </authorList>
    </citation>
    <scope>NUCLEOTIDE SEQUENCE [LARGE SCALE GENOMIC DNA]</scope>
    <source>
        <strain evidence="2 3">DAOM 242723</strain>
    </source>
</reference>
<comment type="caution">
    <text evidence="2">The sequence shown here is derived from an EMBL/GenBank/DDBJ whole genome shotgun (WGS) entry which is preliminary data.</text>
</comment>
<gene>
    <name evidence="2" type="ORF">ACN42_g11514</name>
</gene>
<protein>
    <submittedName>
        <fullName evidence="2">Uncharacterized protein</fullName>
    </submittedName>
</protein>
<evidence type="ECO:0000256" key="1">
    <source>
        <dbReference type="SAM" id="MobiDB-lite"/>
    </source>
</evidence>
<keyword evidence="3" id="KW-1185">Reference proteome</keyword>
<dbReference type="EMBL" id="LLXE01000668">
    <property type="protein sequence ID" value="KUM55727.1"/>
    <property type="molecule type" value="Genomic_DNA"/>
</dbReference>
<accession>A0A101M884</accession>
<proteinExistence type="predicted"/>
<dbReference type="Proteomes" id="UP000055045">
    <property type="component" value="Unassembled WGS sequence"/>
</dbReference>